<dbReference type="Gene3D" id="3.40.50.620">
    <property type="entry name" value="HUPs"/>
    <property type="match status" value="1"/>
</dbReference>
<dbReference type="GO" id="GO:0009435">
    <property type="term" value="P:NAD+ biosynthetic process"/>
    <property type="evidence" value="ECO:0007669"/>
    <property type="project" value="UniProtKB-UniRule"/>
</dbReference>
<dbReference type="UniPathway" id="UPA00253">
    <property type="reaction ID" value="UER00332"/>
</dbReference>
<dbReference type="InterPro" id="IPR005248">
    <property type="entry name" value="NadD/NMNAT"/>
</dbReference>
<dbReference type="EC" id="2.7.7.18" evidence="11"/>
<keyword evidence="6 11" id="KW-0548">Nucleotidyltransferase</keyword>
<gene>
    <name evidence="11 13" type="primary">nadD</name>
    <name evidence="13" type="ORF">APE01nite_22190</name>
</gene>
<evidence type="ECO:0000256" key="11">
    <source>
        <dbReference type="HAMAP-Rule" id="MF_00244"/>
    </source>
</evidence>
<dbReference type="GO" id="GO:0004515">
    <property type="term" value="F:nicotinate-nucleotide adenylyltransferase activity"/>
    <property type="evidence" value="ECO:0007669"/>
    <property type="project" value="UniProtKB-UniRule"/>
</dbReference>
<evidence type="ECO:0000256" key="5">
    <source>
        <dbReference type="ARBA" id="ARBA00022679"/>
    </source>
</evidence>
<keyword evidence="8 11" id="KW-0067">ATP-binding</keyword>
<dbReference type="Pfam" id="PF01467">
    <property type="entry name" value="CTP_transf_like"/>
    <property type="match status" value="1"/>
</dbReference>
<evidence type="ECO:0000256" key="2">
    <source>
        <dbReference type="ARBA" id="ARBA00005019"/>
    </source>
</evidence>
<dbReference type="EMBL" id="BJMV01000013">
    <property type="protein sequence ID" value="GEB86422.1"/>
    <property type="molecule type" value="Genomic_DNA"/>
</dbReference>
<evidence type="ECO:0000256" key="8">
    <source>
        <dbReference type="ARBA" id="ARBA00022840"/>
    </source>
</evidence>
<comment type="pathway">
    <text evidence="2 11">Cofactor biosynthesis; NAD(+) biosynthesis; deamido-NAD(+) from nicotinate D-ribonucleotide: step 1/1.</text>
</comment>
<evidence type="ECO:0000256" key="10">
    <source>
        <dbReference type="ARBA" id="ARBA00048721"/>
    </source>
</evidence>
<comment type="similarity">
    <text evidence="3 11">Belongs to the NadD family.</text>
</comment>
<dbReference type="GO" id="GO:0005524">
    <property type="term" value="F:ATP binding"/>
    <property type="evidence" value="ECO:0007669"/>
    <property type="project" value="UniProtKB-KW"/>
</dbReference>
<protein>
    <recommendedName>
        <fullName evidence="11">Probable nicotinate-nucleotide adenylyltransferase</fullName>
        <ecNumber evidence="11">2.7.7.18</ecNumber>
    </recommendedName>
    <alternativeName>
        <fullName evidence="11">Deamido-NAD(+) diphosphorylase</fullName>
    </alternativeName>
    <alternativeName>
        <fullName evidence="11">Deamido-NAD(+) pyrophosphorylase</fullName>
    </alternativeName>
    <alternativeName>
        <fullName evidence="11">Nicotinate mononucleotide adenylyltransferase</fullName>
        <shortName evidence="11">NaMN adenylyltransferase</shortName>
    </alternativeName>
</protein>
<evidence type="ECO:0000313" key="14">
    <source>
        <dbReference type="Proteomes" id="UP000317730"/>
    </source>
</evidence>
<evidence type="ECO:0000256" key="9">
    <source>
        <dbReference type="ARBA" id="ARBA00023027"/>
    </source>
</evidence>
<evidence type="ECO:0000256" key="6">
    <source>
        <dbReference type="ARBA" id="ARBA00022695"/>
    </source>
</evidence>
<proteinExistence type="inferred from homology"/>
<evidence type="ECO:0000313" key="13">
    <source>
        <dbReference type="EMBL" id="GEB86422.1"/>
    </source>
</evidence>
<sequence length="239" mass="25743">MLQRVNMPSNTSPPVLSDVAGASIPTWGDGRRARIGLLGGSFNPGHLWHRAIARRALKVLGLDQVWLMVSPGNPLKTGQAMAGFEARMATARALADGRKIVATDIEARLGSRYTVDTVSLLQQRFPHVRFVWLMGADGLASLSRWKRWRVLVHDLPIAVFPRPGQNAPALKGAVGHALARWRVPTCRAAVLALLSPPAWAFLAGAQNSISATAIRKRGGFPVGVCSQAGQDRQNTGEQP</sequence>
<keyword evidence="4 11" id="KW-0662">Pyridine nucleotide biosynthesis</keyword>
<dbReference type="AlphaFoldDB" id="A0A4Y3TX53"/>
<keyword evidence="14" id="KW-1185">Reference proteome</keyword>
<evidence type="ECO:0000256" key="1">
    <source>
        <dbReference type="ARBA" id="ARBA00002324"/>
    </source>
</evidence>
<dbReference type="PANTHER" id="PTHR39321">
    <property type="entry name" value="NICOTINATE-NUCLEOTIDE ADENYLYLTRANSFERASE-RELATED"/>
    <property type="match status" value="1"/>
</dbReference>
<dbReference type="InterPro" id="IPR014729">
    <property type="entry name" value="Rossmann-like_a/b/a_fold"/>
</dbReference>
<dbReference type="SUPFAM" id="SSF52374">
    <property type="entry name" value="Nucleotidylyl transferase"/>
    <property type="match status" value="1"/>
</dbReference>
<keyword evidence="5 11" id="KW-0808">Transferase</keyword>
<dbReference type="Proteomes" id="UP000317730">
    <property type="component" value="Unassembled WGS sequence"/>
</dbReference>
<dbReference type="NCBIfam" id="NF000843">
    <property type="entry name" value="PRK00071.2-2"/>
    <property type="match status" value="1"/>
</dbReference>
<dbReference type="PANTHER" id="PTHR39321:SF3">
    <property type="entry name" value="PHOSPHOPANTETHEINE ADENYLYLTRANSFERASE"/>
    <property type="match status" value="1"/>
</dbReference>
<dbReference type="CDD" id="cd02165">
    <property type="entry name" value="NMNAT"/>
    <property type="match status" value="1"/>
</dbReference>
<organism evidence="13 14">
    <name type="scientific">Acetobacter peroxydans</name>
    <dbReference type="NCBI Taxonomy" id="104098"/>
    <lineage>
        <taxon>Bacteria</taxon>
        <taxon>Pseudomonadati</taxon>
        <taxon>Pseudomonadota</taxon>
        <taxon>Alphaproteobacteria</taxon>
        <taxon>Acetobacterales</taxon>
        <taxon>Acetobacteraceae</taxon>
        <taxon>Acetobacter</taxon>
    </lineage>
</organism>
<feature type="domain" description="Cytidyltransferase-like" evidence="12">
    <location>
        <begin position="37"/>
        <end position="217"/>
    </location>
</feature>
<keyword evidence="7 11" id="KW-0547">Nucleotide-binding</keyword>
<comment type="function">
    <text evidence="1 11">Catalyzes the reversible adenylation of nicotinate mononucleotide (NaMN) to nicotinic acid adenine dinucleotide (NaAD).</text>
</comment>
<name>A0A4Y3TX53_9PROT</name>
<evidence type="ECO:0000256" key="4">
    <source>
        <dbReference type="ARBA" id="ARBA00022642"/>
    </source>
</evidence>
<accession>A0A4Y3TX53</accession>
<keyword evidence="9 11" id="KW-0520">NAD</keyword>
<evidence type="ECO:0000256" key="7">
    <source>
        <dbReference type="ARBA" id="ARBA00022741"/>
    </source>
</evidence>
<comment type="caution">
    <text evidence="13">The sequence shown here is derived from an EMBL/GenBank/DDBJ whole genome shotgun (WGS) entry which is preliminary data.</text>
</comment>
<dbReference type="InterPro" id="IPR004821">
    <property type="entry name" value="Cyt_trans-like"/>
</dbReference>
<evidence type="ECO:0000259" key="12">
    <source>
        <dbReference type="Pfam" id="PF01467"/>
    </source>
</evidence>
<evidence type="ECO:0000256" key="3">
    <source>
        <dbReference type="ARBA" id="ARBA00009014"/>
    </source>
</evidence>
<reference evidence="13 14" key="1">
    <citation type="submission" date="2019-06" db="EMBL/GenBank/DDBJ databases">
        <title>Whole genome shotgun sequence of Acetobacter peroxydans NBRC 13755.</title>
        <authorList>
            <person name="Hosoyama A."/>
            <person name="Uohara A."/>
            <person name="Ohji S."/>
            <person name="Ichikawa N."/>
        </authorList>
    </citation>
    <scope>NUCLEOTIDE SEQUENCE [LARGE SCALE GENOMIC DNA]</scope>
    <source>
        <strain evidence="13 14">NBRC 13755</strain>
    </source>
</reference>
<dbReference type="HAMAP" id="MF_00244">
    <property type="entry name" value="NaMN_adenylyltr"/>
    <property type="match status" value="1"/>
</dbReference>
<comment type="catalytic activity">
    <reaction evidence="10 11">
        <text>nicotinate beta-D-ribonucleotide + ATP + H(+) = deamido-NAD(+) + diphosphate</text>
        <dbReference type="Rhea" id="RHEA:22860"/>
        <dbReference type="ChEBI" id="CHEBI:15378"/>
        <dbReference type="ChEBI" id="CHEBI:30616"/>
        <dbReference type="ChEBI" id="CHEBI:33019"/>
        <dbReference type="ChEBI" id="CHEBI:57502"/>
        <dbReference type="ChEBI" id="CHEBI:58437"/>
        <dbReference type="EC" id="2.7.7.18"/>
    </reaction>
</comment>